<feature type="region of interest" description="Disordered" evidence="1">
    <location>
        <begin position="110"/>
        <end position="141"/>
    </location>
</feature>
<dbReference type="InParanoid" id="A0A5F5PST9"/>
<keyword evidence="3" id="KW-1185">Reference proteome</keyword>
<dbReference type="InterPro" id="IPR037691">
    <property type="entry name" value="C11orf98"/>
</dbReference>
<reference evidence="2" key="3">
    <citation type="submission" date="2025-09" db="UniProtKB">
        <authorList>
            <consortium name="Ensembl"/>
        </authorList>
    </citation>
    <scope>IDENTIFICATION</scope>
    <source>
        <strain evidence="2">Thoroughbred</strain>
    </source>
</reference>
<evidence type="ECO:0000256" key="1">
    <source>
        <dbReference type="SAM" id="MobiDB-lite"/>
    </source>
</evidence>
<dbReference type="ExpressionAtlas" id="A0A5F5PST9">
    <property type="expression patterns" value="baseline"/>
</dbReference>
<dbReference type="PaxDb" id="9796-ENSECAP00000051715"/>
<dbReference type="Ensembl" id="ENSECAT00000075241.2">
    <property type="protein sequence ID" value="ENSECAP00000051715.2"/>
    <property type="gene ID" value="ENSECAG00000055466.1"/>
</dbReference>
<sequence length="141" mass="16180">MSSELKKKLFKRRRVLNRQRRLKHRVVGAVIDEGLITRHHLKKRASSARANITLSGKKRRKLLQQIRLAQKEKAAMEGEAGAQRWGERATRIHLGSLMLPLFLCSVEAPQKPARTNEPQPKSKKKTKAPQDIDMEDLEDKS</sequence>
<protein>
    <submittedName>
        <fullName evidence="2">Chromosome 11 open reading frame 98</fullName>
    </submittedName>
</protein>
<dbReference type="GeneTree" id="ENSGT00390000002615"/>
<evidence type="ECO:0000313" key="2">
    <source>
        <dbReference type="Ensembl" id="ENSECAP00000051715.2"/>
    </source>
</evidence>
<accession>A0A5F5PST9</accession>
<dbReference type="AlphaFoldDB" id="A0A5F5PST9"/>
<reference evidence="2 3" key="1">
    <citation type="journal article" date="2009" name="Science">
        <title>Genome sequence, comparative analysis, and population genetics of the domestic horse.</title>
        <authorList>
            <consortium name="Broad Institute Genome Sequencing Platform"/>
            <consortium name="Broad Institute Whole Genome Assembly Team"/>
            <person name="Wade C.M."/>
            <person name="Giulotto E."/>
            <person name="Sigurdsson S."/>
            <person name="Zoli M."/>
            <person name="Gnerre S."/>
            <person name="Imsland F."/>
            <person name="Lear T.L."/>
            <person name="Adelson D.L."/>
            <person name="Bailey E."/>
            <person name="Bellone R.R."/>
            <person name="Bloecker H."/>
            <person name="Distl O."/>
            <person name="Edgar R.C."/>
            <person name="Garber M."/>
            <person name="Leeb T."/>
            <person name="Mauceli E."/>
            <person name="MacLeod J.N."/>
            <person name="Penedo M.C.T."/>
            <person name="Raison J.M."/>
            <person name="Sharpe T."/>
            <person name="Vogel J."/>
            <person name="Andersson L."/>
            <person name="Antczak D.F."/>
            <person name="Biagi T."/>
            <person name="Binns M.M."/>
            <person name="Chowdhary B.P."/>
            <person name="Coleman S.J."/>
            <person name="Della Valle G."/>
            <person name="Fryc S."/>
            <person name="Guerin G."/>
            <person name="Hasegawa T."/>
            <person name="Hill E.W."/>
            <person name="Jurka J."/>
            <person name="Kiialainen A."/>
            <person name="Lindgren G."/>
            <person name="Liu J."/>
            <person name="Magnani E."/>
            <person name="Mickelson J.R."/>
            <person name="Murray J."/>
            <person name="Nergadze S.G."/>
            <person name="Onofrio R."/>
            <person name="Pedroni S."/>
            <person name="Piras M.F."/>
            <person name="Raudsepp T."/>
            <person name="Rocchi M."/>
            <person name="Roeed K.H."/>
            <person name="Ryder O.A."/>
            <person name="Searle S."/>
            <person name="Skow L."/>
            <person name="Swinburne J.E."/>
            <person name="Syvaenen A.C."/>
            <person name="Tozaki T."/>
            <person name="Valberg S.J."/>
            <person name="Vaudin M."/>
            <person name="White J.R."/>
            <person name="Zody M.C."/>
            <person name="Lander E.S."/>
            <person name="Lindblad-Toh K."/>
        </authorList>
    </citation>
    <scope>NUCLEOTIDE SEQUENCE [LARGE SCALE GENOMIC DNA]</scope>
    <source>
        <strain evidence="2 3">Thoroughbred</strain>
    </source>
</reference>
<dbReference type="Bgee" id="ENSECAG00000040586">
    <property type="expression patterns" value="Expressed in retina and 23 other cell types or tissues"/>
</dbReference>
<gene>
    <name evidence="2" type="primary">C11orf98</name>
</gene>
<dbReference type="Pfam" id="PF17719">
    <property type="entry name" value="DUF5564"/>
    <property type="match status" value="1"/>
</dbReference>
<name>A0A5F5PST9_HORSE</name>
<dbReference type="Proteomes" id="UP000002281">
    <property type="component" value="Chromosome 12"/>
</dbReference>
<feature type="compositionally biased region" description="Acidic residues" evidence="1">
    <location>
        <begin position="132"/>
        <end position="141"/>
    </location>
</feature>
<organism evidence="2 3">
    <name type="scientific">Equus caballus</name>
    <name type="common">Horse</name>
    <dbReference type="NCBI Taxonomy" id="9796"/>
    <lineage>
        <taxon>Eukaryota</taxon>
        <taxon>Metazoa</taxon>
        <taxon>Chordata</taxon>
        <taxon>Craniata</taxon>
        <taxon>Vertebrata</taxon>
        <taxon>Euteleostomi</taxon>
        <taxon>Mammalia</taxon>
        <taxon>Eutheria</taxon>
        <taxon>Laurasiatheria</taxon>
        <taxon>Perissodactyla</taxon>
        <taxon>Equidae</taxon>
        <taxon>Equus</taxon>
    </lineage>
</organism>
<proteinExistence type="predicted"/>
<dbReference type="PANTHER" id="PTHR14554:SF1">
    <property type="entry name" value="CHROMOSOME 11 OPEN READING FRAME 98"/>
    <property type="match status" value="1"/>
</dbReference>
<reference evidence="2" key="2">
    <citation type="submission" date="2025-08" db="UniProtKB">
        <authorList>
            <consortium name="Ensembl"/>
        </authorList>
    </citation>
    <scope>IDENTIFICATION</scope>
    <source>
        <strain evidence="2">Thoroughbred</strain>
    </source>
</reference>
<evidence type="ECO:0000313" key="3">
    <source>
        <dbReference type="Proteomes" id="UP000002281"/>
    </source>
</evidence>
<dbReference type="PANTHER" id="PTHR14554">
    <property type="entry name" value="GENE, 49416-RELATED"/>
    <property type="match status" value="1"/>
</dbReference>